<evidence type="ECO:0000313" key="1">
    <source>
        <dbReference type="EMBL" id="BBM92640.1"/>
    </source>
</evidence>
<reference evidence="1" key="1">
    <citation type="journal article" date="2019" name="Front. Microbiol.">
        <title>Genomic features of Rickettsia heilongjiangensis revealed by intraspecies comparison and detailed comparison with Rickettsia japonica.</title>
        <authorList>
            <person name="Kasama K."/>
            <person name="Fujita H."/>
            <person name="Yamamoto S."/>
            <person name="Ooka T."/>
            <person name="Gotoh Y."/>
            <person name="Ogura Y."/>
            <person name="Ando S."/>
            <person name="Hayashi T."/>
        </authorList>
    </citation>
    <scope>NUCLEOTIDE SEQUENCE</scope>
    <source>
        <strain evidence="1">HCN-13</strain>
    </source>
</reference>
<dbReference type="Proteomes" id="UP000422519">
    <property type="component" value="Chromosome"/>
</dbReference>
<accession>A0AAD1GID0</accession>
<dbReference type="AlphaFoldDB" id="A0AAD1GID0"/>
<dbReference type="InterPro" id="IPR022437">
    <property type="entry name" value="RPE3"/>
</dbReference>
<dbReference type="EMBL" id="AP019863">
    <property type="protein sequence ID" value="BBM92640.1"/>
    <property type="molecule type" value="Genomic_DNA"/>
</dbReference>
<name>A0AAD1GID0_RICCR</name>
<dbReference type="NCBIfam" id="TIGR03775">
    <property type="entry name" value="RPE3"/>
    <property type="match status" value="1"/>
</dbReference>
<evidence type="ECO:0000313" key="2">
    <source>
        <dbReference type="Proteomes" id="UP000422519"/>
    </source>
</evidence>
<protein>
    <submittedName>
        <fullName evidence="1">Uncharacterized protein</fullName>
    </submittedName>
</protein>
<gene>
    <name evidence="1" type="ORF">RHHCN13_07635</name>
</gene>
<proteinExistence type="predicted"/>
<organism evidence="1 2">
    <name type="scientific">Rickettsia conorii subsp. heilongjiangensis</name>
    <dbReference type="NCBI Taxonomy" id="226665"/>
    <lineage>
        <taxon>Bacteria</taxon>
        <taxon>Pseudomonadati</taxon>
        <taxon>Pseudomonadota</taxon>
        <taxon>Alphaproteobacteria</taxon>
        <taxon>Rickettsiales</taxon>
        <taxon>Rickettsiaceae</taxon>
        <taxon>Rickettsieae</taxon>
        <taxon>Rickettsia</taxon>
        <taxon>spotted fever group</taxon>
    </lineage>
</organism>
<sequence length="52" mass="6033">MELDSESFRQDALTTESAECKKVREQRRMSENSLVSSFLNDAVPKKYCYLVV</sequence>